<comment type="caution">
    <text evidence="2">The sequence shown here is derived from an EMBL/GenBank/DDBJ whole genome shotgun (WGS) entry which is preliminary data.</text>
</comment>
<accession>A0AAD7URF8</accession>
<dbReference type="Pfam" id="PF03399">
    <property type="entry name" value="SAC3_GANP"/>
    <property type="match status" value="1"/>
</dbReference>
<reference evidence="2 3" key="1">
    <citation type="submission" date="2023-03" db="EMBL/GenBank/DDBJ databases">
        <title>Genome sequence of Lichtheimia ornata CBS 291.66.</title>
        <authorList>
            <person name="Mohabir J.T."/>
            <person name="Shea T.P."/>
            <person name="Kurbessoian T."/>
            <person name="Berby B."/>
            <person name="Fontaine J."/>
            <person name="Livny J."/>
            <person name="Gnirke A."/>
            <person name="Stajich J.E."/>
            <person name="Cuomo C.A."/>
        </authorList>
    </citation>
    <scope>NUCLEOTIDE SEQUENCE [LARGE SCALE GENOMIC DNA]</scope>
    <source>
        <strain evidence="2">CBS 291.66</strain>
    </source>
</reference>
<proteinExistence type="predicted"/>
<dbReference type="EMBL" id="JARTCD010000376">
    <property type="protein sequence ID" value="KAJ8651257.1"/>
    <property type="molecule type" value="Genomic_DNA"/>
</dbReference>
<dbReference type="AlphaFoldDB" id="A0AAD7URF8"/>
<evidence type="ECO:0000259" key="1">
    <source>
        <dbReference type="Pfam" id="PF03399"/>
    </source>
</evidence>
<dbReference type="RefSeq" id="XP_058336172.1">
    <property type="nucleotide sequence ID" value="XM_058493063.1"/>
</dbReference>
<organism evidence="2 3">
    <name type="scientific">Lichtheimia ornata</name>
    <dbReference type="NCBI Taxonomy" id="688661"/>
    <lineage>
        <taxon>Eukaryota</taxon>
        <taxon>Fungi</taxon>
        <taxon>Fungi incertae sedis</taxon>
        <taxon>Mucoromycota</taxon>
        <taxon>Mucoromycotina</taxon>
        <taxon>Mucoromycetes</taxon>
        <taxon>Mucorales</taxon>
        <taxon>Lichtheimiaceae</taxon>
        <taxon>Lichtheimia</taxon>
    </lineage>
</organism>
<dbReference type="InterPro" id="IPR005062">
    <property type="entry name" value="SAC3/GANP/THP3_conserved"/>
</dbReference>
<dbReference type="PANTHER" id="PTHR12436:SF3">
    <property type="entry name" value="GERMINAL-CENTER ASSOCIATED NUCLEAR PROTEIN"/>
    <property type="match status" value="1"/>
</dbReference>
<dbReference type="Proteomes" id="UP001234581">
    <property type="component" value="Unassembled WGS sequence"/>
</dbReference>
<feature type="domain" description="SAC3/GANP/THP3 conserved" evidence="1">
    <location>
        <begin position="16"/>
        <end position="255"/>
    </location>
</feature>
<dbReference type="GO" id="GO:0070390">
    <property type="term" value="C:transcription export complex 2"/>
    <property type="evidence" value="ECO:0007669"/>
    <property type="project" value="TreeGrafter"/>
</dbReference>
<protein>
    <recommendedName>
        <fullName evidence="1">SAC3/GANP/THP3 conserved domain-containing protein</fullName>
    </recommendedName>
</protein>
<dbReference type="GeneID" id="83220518"/>
<evidence type="ECO:0000313" key="2">
    <source>
        <dbReference type="EMBL" id="KAJ8651257.1"/>
    </source>
</evidence>
<evidence type="ECO:0000313" key="3">
    <source>
        <dbReference type="Proteomes" id="UP001234581"/>
    </source>
</evidence>
<dbReference type="PANTHER" id="PTHR12436">
    <property type="entry name" value="80 KDA MCM3-ASSOCIATED PROTEIN"/>
    <property type="match status" value="1"/>
</dbReference>
<dbReference type="GO" id="GO:0006406">
    <property type="term" value="P:mRNA export from nucleus"/>
    <property type="evidence" value="ECO:0007669"/>
    <property type="project" value="TreeGrafter"/>
</dbReference>
<gene>
    <name evidence="2" type="ORF">O0I10_013262</name>
</gene>
<keyword evidence="3" id="KW-1185">Reference proteome</keyword>
<dbReference type="InterPro" id="IPR045107">
    <property type="entry name" value="SAC3/GANP/THP3"/>
</dbReference>
<sequence>MCSRFEQVELGWILWKCEQADPKRTVKKHRRSAAGNEQPLPSDVRPPHVLRRTLDYLVNEILMQYPLIKCHGFLWDRTRSIRQDFTLQNIRDASAVELHGKIARLHILILHELCEYDDEKFSEQQETEQLRKVLLGLMEVYDDLREDGIEAPNEVEFRADYLIAHIRDHEAAAQLPRHRRNKFTNVEASQNNYPELFKLVGEGDTPFLLACMVEWHFSDISKGALKAMNRARKSVHIGVEDEYLRQVLTYDSIKQRDPASQASSFYMQTNGVHCHLGSIHLAKPDLYVAVHQAKLNFPRNFAAFANFKLPVTMLVNIIYYKLERTATLIRKSIDRIDDHGRNKLYKSINQQEDTQG</sequence>
<dbReference type="GO" id="GO:0005737">
    <property type="term" value="C:cytoplasm"/>
    <property type="evidence" value="ECO:0007669"/>
    <property type="project" value="TreeGrafter"/>
</dbReference>
<dbReference type="Gene3D" id="1.25.40.990">
    <property type="match status" value="1"/>
</dbReference>
<name>A0AAD7URF8_9FUNG</name>